<evidence type="ECO:0000256" key="6">
    <source>
        <dbReference type="ARBA" id="ARBA00022840"/>
    </source>
</evidence>
<evidence type="ECO:0000313" key="10">
    <source>
        <dbReference type="EMBL" id="NYJ04548.1"/>
    </source>
</evidence>
<dbReference type="InterPro" id="IPR000719">
    <property type="entry name" value="Prot_kinase_dom"/>
</dbReference>
<dbReference type="CDD" id="cd14014">
    <property type="entry name" value="STKc_PknB_like"/>
    <property type="match status" value="1"/>
</dbReference>
<dbReference type="EMBL" id="JACBZT010000001">
    <property type="protein sequence ID" value="NYJ04548.1"/>
    <property type="molecule type" value="Genomic_DNA"/>
</dbReference>
<keyword evidence="2" id="KW-0723">Serine/threonine-protein kinase</keyword>
<evidence type="ECO:0000256" key="4">
    <source>
        <dbReference type="ARBA" id="ARBA00022741"/>
    </source>
</evidence>
<feature type="binding site" evidence="7">
    <location>
        <position position="46"/>
    </location>
    <ligand>
        <name>ATP</name>
        <dbReference type="ChEBI" id="CHEBI:30616"/>
    </ligand>
</feature>
<organism evidence="10 11">
    <name type="scientific">Petropleomorpha daqingensis</name>
    <dbReference type="NCBI Taxonomy" id="2026353"/>
    <lineage>
        <taxon>Bacteria</taxon>
        <taxon>Bacillati</taxon>
        <taxon>Actinomycetota</taxon>
        <taxon>Actinomycetes</taxon>
        <taxon>Geodermatophilales</taxon>
        <taxon>Geodermatophilaceae</taxon>
        <taxon>Petropleomorpha</taxon>
    </lineage>
</organism>
<dbReference type="SUPFAM" id="SSF56112">
    <property type="entry name" value="Protein kinase-like (PK-like)"/>
    <property type="match status" value="1"/>
</dbReference>
<evidence type="ECO:0000259" key="9">
    <source>
        <dbReference type="PROSITE" id="PS50011"/>
    </source>
</evidence>
<evidence type="ECO:0000256" key="3">
    <source>
        <dbReference type="ARBA" id="ARBA00022679"/>
    </source>
</evidence>
<feature type="transmembrane region" description="Helical" evidence="8">
    <location>
        <begin position="309"/>
        <end position="329"/>
    </location>
</feature>
<dbReference type="FunFam" id="1.10.510.10:FF:000021">
    <property type="entry name" value="Serine/threonine protein kinase"/>
    <property type="match status" value="1"/>
</dbReference>
<name>A0A853CDV8_9ACTN</name>
<evidence type="ECO:0000256" key="8">
    <source>
        <dbReference type="SAM" id="Phobius"/>
    </source>
</evidence>
<dbReference type="Proteomes" id="UP000541969">
    <property type="component" value="Unassembled WGS sequence"/>
</dbReference>
<dbReference type="PROSITE" id="PS00108">
    <property type="entry name" value="PROTEIN_KINASE_ST"/>
    <property type="match status" value="1"/>
</dbReference>
<dbReference type="PANTHER" id="PTHR43289">
    <property type="entry name" value="MITOGEN-ACTIVATED PROTEIN KINASE KINASE KINASE 20-RELATED"/>
    <property type="match status" value="1"/>
</dbReference>
<dbReference type="Pfam" id="PF00069">
    <property type="entry name" value="Pkinase"/>
    <property type="match status" value="1"/>
</dbReference>
<comment type="caution">
    <text evidence="10">The sequence shown here is derived from an EMBL/GenBank/DDBJ whole genome shotgun (WGS) entry which is preliminary data.</text>
</comment>
<dbReference type="GO" id="GO:0005524">
    <property type="term" value="F:ATP binding"/>
    <property type="evidence" value="ECO:0007669"/>
    <property type="project" value="UniProtKB-UniRule"/>
</dbReference>
<proteinExistence type="predicted"/>
<dbReference type="PROSITE" id="PS50011">
    <property type="entry name" value="PROTEIN_KINASE_DOM"/>
    <property type="match status" value="1"/>
</dbReference>
<dbReference type="AlphaFoldDB" id="A0A853CDV8"/>
<dbReference type="GO" id="GO:0004674">
    <property type="term" value="F:protein serine/threonine kinase activity"/>
    <property type="evidence" value="ECO:0007669"/>
    <property type="project" value="UniProtKB-KW"/>
</dbReference>
<evidence type="ECO:0000313" key="11">
    <source>
        <dbReference type="Proteomes" id="UP000541969"/>
    </source>
</evidence>
<reference evidence="10 11" key="1">
    <citation type="submission" date="2020-07" db="EMBL/GenBank/DDBJ databases">
        <title>Sequencing the genomes of 1000 actinobacteria strains.</title>
        <authorList>
            <person name="Klenk H.-P."/>
        </authorList>
    </citation>
    <scope>NUCLEOTIDE SEQUENCE [LARGE SCALE GENOMIC DNA]</scope>
    <source>
        <strain evidence="10 11">DSM 104001</strain>
    </source>
</reference>
<keyword evidence="6 7" id="KW-0067">ATP-binding</keyword>
<dbReference type="PROSITE" id="PS00107">
    <property type="entry name" value="PROTEIN_KINASE_ATP"/>
    <property type="match status" value="1"/>
</dbReference>
<dbReference type="PANTHER" id="PTHR43289:SF6">
    <property type="entry name" value="SERINE_THREONINE-PROTEIN KINASE NEKL-3"/>
    <property type="match status" value="1"/>
</dbReference>
<keyword evidence="8" id="KW-0472">Membrane</keyword>
<accession>A0A853CDV8</accession>
<gene>
    <name evidence="10" type="ORF">GGQ55_000826</name>
</gene>
<dbReference type="EC" id="2.7.11.1" evidence="1"/>
<protein>
    <recommendedName>
        <fullName evidence="1">non-specific serine/threonine protein kinase</fullName>
        <ecNumber evidence="1">2.7.11.1</ecNumber>
    </recommendedName>
</protein>
<keyword evidence="4 7" id="KW-0547">Nucleotide-binding</keyword>
<evidence type="ECO:0000256" key="7">
    <source>
        <dbReference type="PROSITE-ProRule" id="PRU10141"/>
    </source>
</evidence>
<feature type="domain" description="Protein kinase" evidence="9">
    <location>
        <begin position="17"/>
        <end position="280"/>
    </location>
</feature>
<dbReference type="SMART" id="SM00220">
    <property type="entry name" value="S_TKc"/>
    <property type="match status" value="1"/>
</dbReference>
<evidence type="ECO:0000256" key="1">
    <source>
        <dbReference type="ARBA" id="ARBA00012513"/>
    </source>
</evidence>
<dbReference type="InterPro" id="IPR008271">
    <property type="entry name" value="Ser/Thr_kinase_AS"/>
</dbReference>
<evidence type="ECO:0000256" key="2">
    <source>
        <dbReference type="ARBA" id="ARBA00022527"/>
    </source>
</evidence>
<dbReference type="Gene3D" id="3.30.200.20">
    <property type="entry name" value="Phosphorylase Kinase, domain 1"/>
    <property type="match status" value="1"/>
</dbReference>
<evidence type="ECO:0000256" key="5">
    <source>
        <dbReference type="ARBA" id="ARBA00022777"/>
    </source>
</evidence>
<keyword evidence="8" id="KW-1133">Transmembrane helix</keyword>
<keyword evidence="11" id="KW-1185">Reference proteome</keyword>
<sequence length="490" mass="51958">MSAGAEQGSTGPRFGAYRLLRLLGQGGMGQVWQAHDDEHDREVALKVLGEPWAADEVYRERFRREARVVARLREPHVVPIHRYGEIDGRLFLDMRLVEGESLAARLAREGAQPPAFAVEVVTQVAAALDAAHADGLVHRDVKPSNVLLARGGTFVYLVDFGIAATAEDPATPLTGTGLAIGSAGYMAPERFDGRLYDRRSDVYSLACVLTELLTGRTPFLAPDAAGLMYAHLQQPPPPPGALRPGLPPGMDDVVLRGLAKDPAQRWDSAGELAAAARAALETVPTRSATAVQPAPPAQPVPPPPGRRRWWLPVAAALLAAIAVAGWPLWALEARDEGKAATDAQQRLLREYLPDDVGDCTRAEGTGAALTALGCGPATSDDGPTEARYVLYSGGAAADSAFDADIGHRELPSIESSSDCSDGPGAFTWQREDADGNDVPAGRFACYVDDQGDTVVTWTVSDQGFRAVVQKRGGGEDGLGALAGWWDSHAT</sequence>
<keyword evidence="5 10" id="KW-0418">Kinase</keyword>
<keyword evidence="8" id="KW-0812">Transmembrane</keyword>
<dbReference type="InterPro" id="IPR017441">
    <property type="entry name" value="Protein_kinase_ATP_BS"/>
</dbReference>
<dbReference type="RefSeq" id="WP_179715255.1">
    <property type="nucleotide sequence ID" value="NZ_JACBZT010000001.1"/>
</dbReference>
<keyword evidence="3 10" id="KW-0808">Transferase</keyword>
<dbReference type="InterPro" id="IPR011009">
    <property type="entry name" value="Kinase-like_dom_sf"/>
</dbReference>
<dbReference type="Gene3D" id="1.10.510.10">
    <property type="entry name" value="Transferase(Phosphotransferase) domain 1"/>
    <property type="match status" value="1"/>
</dbReference>